<sequence length="343" mass="38766">MSNKTKNVPDKSLKKKQQTAPTKAGPPDTSKKSGRNSVKQQGNEKSKTVKHMPPPPQPTQHHSTKKSSRDSGSIKKKDKNSSKKSKTENDSVKKKDKNKTTTKSSSSSPPPPADSEQLESTKPTINQQLKAKKGGAALTTAMGTSERITKAEFESLNDEINELNSGVNTLKHSYGSIIKSLIAMQNKRLLKKKLAKQQQQQMALADGKKVNFLVTLSTMDPKQKEEMASGGGTNESSSMNSDKFNMENFLNPMTRENTFQMLFNEVDDLNKRTEHLRTNFYDRRGNFLRAKYEQSDYHLDRKKFNHLKLWTKNLLTIVSELARNYNDDLLNMFRLIRACAFIH</sequence>
<keyword evidence="3" id="KW-1185">Reference proteome</keyword>
<comment type="caution">
    <text evidence="2">The sequence shown here is derived from an EMBL/GenBank/DDBJ whole genome shotgun (WGS) entry which is preliminary data.</text>
</comment>
<feature type="region of interest" description="Disordered" evidence="1">
    <location>
        <begin position="1"/>
        <end position="120"/>
    </location>
</feature>
<dbReference type="Proteomes" id="UP000887458">
    <property type="component" value="Unassembled WGS sequence"/>
</dbReference>
<reference evidence="2 3" key="1">
    <citation type="journal article" date="2018" name="J. Allergy Clin. Immunol.">
        <title>High-quality assembly of Dermatophagoides pteronyssinus genome and transcriptome reveals a wide range of novel allergens.</title>
        <authorList>
            <person name="Liu X.Y."/>
            <person name="Yang K.Y."/>
            <person name="Wang M.Q."/>
            <person name="Kwok J.S."/>
            <person name="Zeng X."/>
            <person name="Yang Z."/>
            <person name="Xiao X.J."/>
            <person name="Lau C.P."/>
            <person name="Li Y."/>
            <person name="Huang Z.M."/>
            <person name="Ba J.G."/>
            <person name="Yim A.K."/>
            <person name="Ouyang C.Y."/>
            <person name="Ngai S.M."/>
            <person name="Chan T.F."/>
            <person name="Leung E.L."/>
            <person name="Liu L."/>
            <person name="Liu Z.G."/>
            <person name="Tsui S.K."/>
        </authorList>
    </citation>
    <scope>NUCLEOTIDE SEQUENCE [LARGE SCALE GENOMIC DNA]</scope>
    <source>
        <strain evidence="2">Derp</strain>
    </source>
</reference>
<dbReference type="EMBL" id="NJHN03000099">
    <property type="protein sequence ID" value="KAH9415176.1"/>
    <property type="molecule type" value="Genomic_DNA"/>
</dbReference>
<evidence type="ECO:0000256" key="1">
    <source>
        <dbReference type="SAM" id="MobiDB-lite"/>
    </source>
</evidence>
<evidence type="ECO:0000313" key="2">
    <source>
        <dbReference type="EMBL" id="KAH9415176.1"/>
    </source>
</evidence>
<feature type="compositionally biased region" description="Basic and acidic residues" evidence="1">
    <location>
        <begin position="67"/>
        <end position="93"/>
    </location>
</feature>
<gene>
    <name evidence="2" type="ORF">DERP_006267</name>
</gene>
<feature type="region of interest" description="Disordered" evidence="1">
    <location>
        <begin position="221"/>
        <end position="241"/>
    </location>
</feature>
<name>A0ABQ8IXY6_DERPT</name>
<organism evidence="2 3">
    <name type="scientific">Dermatophagoides pteronyssinus</name>
    <name type="common">European house dust mite</name>
    <dbReference type="NCBI Taxonomy" id="6956"/>
    <lineage>
        <taxon>Eukaryota</taxon>
        <taxon>Metazoa</taxon>
        <taxon>Ecdysozoa</taxon>
        <taxon>Arthropoda</taxon>
        <taxon>Chelicerata</taxon>
        <taxon>Arachnida</taxon>
        <taxon>Acari</taxon>
        <taxon>Acariformes</taxon>
        <taxon>Sarcoptiformes</taxon>
        <taxon>Astigmata</taxon>
        <taxon>Psoroptidia</taxon>
        <taxon>Analgoidea</taxon>
        <taxon>Pyroglyphidae</taxon>
        <taxon>Dermatophagoidinae</taxon>
        <taxon>Dermatophagoides</taxon>
    </lineage>
</organism>
<accession>A0ABQ8IXY6</accession>
<proteinExistence type="predicted"/>
<protein>
    <submittedName>
        <fullName evidence="2">Uncharacterized protein</fullName>
    </submittedName>
</protein>
<reference evidence="2 3" key="2">
    <citation type="journal article" date="2022" name="Mol. Biol. Evol.">
        <title>Comparative Genomics Reveals Insights into the Divergent Evolution of Astigmatic Mites and Household Pest Adaptations.</title>
        <authorList>
            <person name="Xiong Q."/>
            <person name="Wan A.T."/>
            <person name="Liu X."/>
            <person name="Fung C.S."/>
            <person name="Xiao X."/>
            <person name="Malainual N."/>
            <person name="Hou J."/>
            <person name="Wang L."/>
            <person name="Wang M."/>
            <person name="Yang K.Y."/>
            <person name="Cui Y."/>
            <person name="Leung E.L."/>
            <person name="Nong W."/>
            <person name="Shin S.K."/>
            <person name="Au S.W."/>
            <person name="Jeong K.Y."/>
            <person name="Chew F.T."/>
            <person name="Hui J.H."/>
            <person name="Leung T.F."/>
            <person name="Tungtrongchitr A."/>
            <person name="Zhong N."/>
            <person name="Liu Z."/>
            <person name="Tsui S.K."/>
        </authorList>
    </citation>
    <scope>NUCLEOTIDE SEQUENCE [LARGE SCALE GENOMIC DNA]</scope>
    <source>
        <strain evidence="2">Derp</strain>
    </source>
</reference>
<evidence type="ECO:0000313" key="3">
    <source>
        <dbReference type="Proteomes" id="UP000887458"/>
    </source>
</evidence>